<dbReference type="EMBL" id="JBHSYQ010000003">
    <property type="protein sequence ID" value="MFC6997734.1"/>
    <property type="molecule type" value="Genomic_DNA"/>
</dbReference>
<evidence type="ECO:0000259" key="1">
    <source>
        <dbReference type="Pfam" id="PF12705"/>
    </source>
</evidence>
<dbReference type="InterPro" id="IPR027417">
    <property type="entry name" value="P-loop_NTPase"/>
</dbReference>
<dbReference type="Gene3D" id="3.90.320.10">
    <property type="match status" value="1"/>
</dbReference>
<accession>A0ABW2DN24</accession>
<dbReference type="SUPFAM" id="SSF52980">
    <property type="entry name" value="Restriction endonuclease-like"/>
    <property type="match status" value="1"/>
</dbReference>
<sequence length="955" mass="109494">MSIDFLQEVANTLFKDYSGRFHQLQLVFPNRRAGQFLLKHLAQKSQVPTWAPRVLSMGEFLEQFSDLKRADTLQLCFKLYPIYKNLMPGDESFDQFYAWGEIILKDFNNLDQACVDAEKVFFHLKDIKTLESDDLLSDEQKTALQAFYGSFTEDKKLSGHKERFLAFWEVLPKLYKEFRETLLQEKVGYSGLIAKSVAEQARYLDTLEDQTILFCGFNDLTKVEEKVIKQLIKKDKARIFWDVDAHLLKPEQEAGLYMRRWLKDEVLGPTFPAQVPNLLSNKLQETIQLTELPLEHAQAREAGRQLQQQLAEIGVPNDQELTRTAVVLPDESQLFPFLYQLPTALENSTVNVTMGVPLRVTPVYSLLDALLELQKTCVKSETNQFHYKPITTLLRHPYVRGLNPKLTYGVLQEIEKNSKRYVSEAELQQDKQLAVIFKCTSSGKGIGKYLLEVLEVVNKHLRKDQAAQRTLEEEYITRTRTQLENMLETAEEADIEMSSDLLEKLIRHLLQQLSIPFTGEPLQGLQVMGMLETRCLDFDNLYILSLNEGVLPAASDEPSLIPYFIRSAYGLPTTDQHDAIYAYHFYRLLQRAKKVHLFYSSYRAGGKQSELSRFVKQLLFELWPCVTPQQLHLKAKPAATSALDLKKSDVLPALLKYIDNGEQAKPLSPSALNTWLHCRTQFAFRYLVGIKEPDEVQEDVDNSVFGKLMHKVLQDFYEEYREGSKVTKEGIDQKLNELPLLERVTNAYQAESGTVPFLGRNSLPLHMVAEMVKQVLEVDMAYAPFHIIGLEKTYNMAIDVPYGDSNQTMRLKGHIDRIDEKNGEVRVLDYKTGKDIRAFKTIPELFDRETKDRNKAAMQVLLYSLLFRLNNKEELDGKNVVPALYNSKELYSKGFDAKLSAGDEKLLSLTKAQADEIEHQVKKLLEEVLSSDGVLNQREEIKGCEYCGYAGICGR</sequence>
<evidence type="ECO:0000313" key="3">
    <source>
        <dbReference type="Proteomes" id="UP001596405"/>
    </source>
</evidence>
<dbReference type="SUPFAM" id="SSF52540">
    <property type="entry name" value="P-loop containing nucleoside triphosphate hydrolases"/>
    <property type="match status" value="1"/>
</dbReference>
<reference evidence="3" key="1">
    <citation type="journal article" date="2019" name="Int. J. Syst. Evol. Microbiol.">
        <title>The Global Catalogue of Microorganisms (GCM) 10K type strain sequencing project: providing services to taxonomists for standard genome sequencing and annotation.</title>
        <authorList>
            <consortium name="The Broad Institute Genomics Platform"/>
            <consortium name="The Broad Institute Genome Sequencing Center for Infectious Disease"/>
            <person name="Wu L."/>
            <person name="Ma J."/>
        </authorList>
    </citation>
    <scope>NUCLEOTIDE SEQUENCE [LARGE SCALE GENOMIC DNA]</scope>
    <source>
        <strain evidence="3">CGMCC 4.7393</strain>
    </source>
</reference>
<evidence type="ECO:0000313" key="2">
    <source>
        <dbReference type="EMBL" id="MFC6997734.1"/>
    </source>
</evidence>
<dbReference type="InterPro" id="IPR011604">
    <property type="entry name" value="PDDEXK-like_dom_sf"/>
</dbReference>
<feature type="domain" description="PD-(D/E)XK endonuclease-like" evidence="1">
    <location>
        <begin position="667"/>
        <end position="953"/>
    </location>
</feature>
<gene>
    <name evidence="2" type="ORF">ACFQHR_08855</name>
</gene>
<dbReference type="InterPro" id="IPR038726">
    <property type="entry name" value="PDDEXK_AddAB-type"/>
</dbReference>
<comment type="caution">
    <text evidence="2">The sequence shown here is derived from an EMBL/GenBank/DDBJ whole genome shotgun (WGS) entry which is preliminary data.</text>
</comment>
<dbReference type="RefSeq" id="WP_066618662.1">
    <property type="nucleotide sequence ID" value="NZ_JBHSYQ010000003.1"/>
</dbReference>
<dbReference type="Pfam" id="PF12705">
    <property type="entry name" value="PDDEXK_1"/>
    <property type="match status" value="1"/>
</dbReference>
<dbReference type="Proteomes" id="UP001596405">
    <property type="component" value="Unassembled WGS sequence"/>
</dbReference>
<protein>
    <submittedName>
        <fullName evidence="2">PD-(D/E)XK nuclease family protein</fullName>
    </submittedName>
</protein>
<name>A0ABW2DN24_9BACT</name>
<keyword evidence="3" id="KW-1185">Reference proteome</keyword>
<proteinExistence type="predicted"/>
<organism evidence="2 3">
    <name type="scientific">Rufibacter roseus</name>
    <dbReference type="NCBI Taxonomy" id="1567108"/>
    <lineage>
        <taxon>Bacteria</taxon>
        <taxon>Pseudomonadati</taxon>
        <taxon>Bacteroidota</taxon>
        <taxon>Cytophagia</taxon>
        <taxon>Cytophagales</taxon>
        <taxon>Hymenobacteraceae</taxon>
        <taxon>Rufibacter</taxon>
    </lineage>
</organism>
<dbReference type="InterPro" id="IPR011335">
    <property type="entry name" value="Restrct_endonuc-II-like"/>
</dbReference>